<evidence type="ECO:0000256" key="2">
    <source>
        <dbReference type="PIRSR" id="PIRSR613078-1"/>
    </source>
</evidence>
<dbReference type="AlphaFoldDB" id="A0A9D2K0D0"/>
<dbReference type="Pfam" id="PF00300">
    <property type="entry name" value="His_Phos_1"/>
    <property type="match status" value="1"/>
</dbReference>
<keyword evidence="1" id="KW-0378">Hydrolase</keyword>
<dbReference type="Gene3D" id="3.40.50.1240">
    <property type="entry name" value="Phosphoglycerate mutase-like"/>
    <property type="match status" value="1"/>
</dbReference>
<dbReference type="EMBL" id="DXAY01000092">
    <property type="protein sequence ID" value="HIZ74360.1"/>
    <property type="molecule type" value="Genomic_DNA"/>
</dbReference>
<sequence length="214" mass="24411">MMLYIVRHGETDWNRLRRVQGHTDIPLNDYGRHLARETAEGMKDIQIDLAYTSPLRRAEETAEIILGSREIPLFRDDRLKEIGFGSYEGMICGGAEQDPKSEAFNRFFTDTANYISPEDGETVLQLYERTGGFLKELCEREDLAEKNILISTHGAAMTAILNRIKGKVTTAGFWPEEVPPNCSVTIVKVEDKKPEIVKEGVIFYKEKVRKWKAV</sequence>
<evidence type="ECO:0000256" key="3">
    <source>
        <dbReference type="PIRSR" id="PIRSR613078-2"/>
    </source>
</evidence>
<dbReference type="SUPFAM" id="SSF53254">
    <property type="entry name" value="Phosphoglycerate mutase-like"/>
    <property type="match status" value="1"/>
</dbReference>
<proteinExistence type="predicted"/>
<dbReference type="InterPro" id="IPR013078">
    <property type="entry name" value="His_Pase_superF_clade-1"/>
</dbReference>
<dbReference type="PANTHER" id="PTHR46517:SF1">
    <property type="entry name" value="FRUCTOSE-2,6-BISPHOSPHATASE TIGAR"/>
    <property type="match status" value="1"/>
</dbReference>
<dbReference type="InterPro" id="IPR029033">
    <property type="entry name" value="His_PPase_superfam"/>
</dbReference>
<reference evidence="4" key="2">
    <citation type="submission" date="2021-04" db="EMBL/GenBank/DDBJ databases">
        <authorList>
            <person name="Gilroy R."/>
        </authorList>
    </citation>
    <scope>NUCLEOTIDE SEQUENCE</scope>
    <source>
        <strain evidence="4">CHK196-3914</strain>
    </source>
</reference>
<feature type="active site" description="Tele-phosphohistidine intermediate" evidence="2">
    <location>
        <position position="8"/>
    </location>
</feature>
<name>A0A9D2K0D0_9FIRM</name>
<feature type="binding site" evidence="3">
    <location>
        <begin position="7"/>
        <end position="14"/>
    </location>
    <ligand>
        <name>substrate</name>
    </ligand>
</feature>
<dbReference type="InterPro" id="IPR051695">
    <property type="entry name" value="Phosphoglycerate_Mutase"/>
</dbReference>
<feature type="active site" description="Proton donor/acceptor" evidence="2">
    <location>
        <position position="81"/>
    </location>
</feature>
<dbReference type="GO" id="GO:0004331">
    <property type="term" value="F:fructose-2,6-bisphosphate 2-phosphatase activity"/>
    <property type="evidence" value="ECO:0007669"/>
    <property type="project" value="TreeGrafter"/>
</dbReference>
<accession>A0A9D2K0D0</accession>
<dbReference type="GO" id="GO:0045820">
    <property type="term" value="P:negative regulation of glycolytic process"/>
    <property type="evidence" value="ECO:0007669"/>
    <property type="project" value="TreeGrafter"/>
</dbReference>
<dbReference type="PANTHER" id="PTHR46517">
    <property type="entry name" value="FRUCTOSE-2,6-BISPHOSPHATASE TIGAR"/>
    <property type="match status" value="1"/>
</dbReference>
<organism evidence="4 5">
    <name type="scientific">Candidatus Mediterraneibacter stercoravium</name>
    <dbReference type="NCBI Taxonomy" id="2838685"/>
    <lineage>
        <taxon>Bacteria</taxon>
        <taxon>Bacillati</taxon>
        <taxon>Bacillota</taxon>
        <taxon>Clostridia</taxon>
        <taxon>Lachnospirales</taxon>
        <taxon>Lachnospiraceae</taxon>
        <taxon>Mediterraneibacter</taxon>
    </lineage>
</organism>
<dbReference type="GO" id="GO:0043456">
    <property type="term" value="P:regulation of pentose-phosphate shunt"/>
    <property type="evidence" value="ECO:0007669"/>
    <property type="project" value="TreeGrafter"/>
</dbReference>
<dbReference type="InterPro" id="IPR001345">
    <property type="entry name" value="PG/BPGM_mutase_AS"/>
</dbReference>
<reference evidence="4" key="1">
    <citation type="journal article" date="2021" name="PeerJ">
        <title>Extensive microbial diversity within the chicken gut microbiome revealed by metagenomics and culture.</title>
        <authorList>
            <person name="Gilroy R."/>
            <person name="Ravi A."/>
            <person name="Getino M."/>
            <person name="Pursley I."/>
            <person name="Horton D.L."/>
            <person name="Alikhan N.F."/>
            <person name="Baker D."/>
            <person name="Gharbi K."/>
            <person name="Hall N."/>
            <person name="Watson M."/>
            <person name="Adriaenssens E.M."/>
            <person name="Foster-Nyarko E."/>
            <person name="Jarju S."/>
            <person name="Secka A."/>
            <person name="Antonio M."/>
            <person name="Oren A."/>
            <person name="Chaudhuri R.R."/>
            <person name="La Ragione R."/>
            <person name="Hildebrand F."/>
            <person name="Pallen M.J."/>
        </authorList>
    </citation>
    <scope>NUCLEOTIDE SEQUENCE</scope>
    <source>
        <strain evidence="4">CHK196-3914</strain>
    </source>
</reference>
<feature type="binding site" evidence="3">
    <location>
        <position position="57"/>
    </location>
    <ligand>
        <name>substrate</name>
    </ligand>
</feature>
<dbReference type="PROSITE" id="PS00175">
    <property type="entry name" value="PG_MUTASE"/>
    <property type="match status" value="1"/>
</dbReference>
<dbReference type="CDD" id="cd07067">
    <property type="entry name" value="HP_PGM_like"/>
    <property type="match status" value="1"/>
</dbReference>
<gene>
    <name evidence="4" type="ORF">H9723_03840</name>
</gene>
<dbReference type="Proteomes" id="UP000824116">
    <property type="component" value="Unassembled WGS sequence"/>
</dbReference>
<comment type="caution">
    <text evidence="4">The sequence shown here is derived from an EMBL/GenBank/DDBJ whole genome shotgun (WGS) entry which is preliminary data.</text>
</comment>
<protein>
    <submittedName>
        <fullName evidence="4">Histidine phosphatase family protein</fullName>
    </submittedName>
</protein>
<evidence type="ECO:0000313" key="4">
    <source>
        <dbReference type="EMBL" id="HIZ74360.1"/>
    </source>
</evidence>
<evidence type="ECO:0000256" key="1">
    <source>
        <dbReference type="ARBA" id="ARBA00022801"/>
    </source>
</evidence>
<dbReference type="GO" id="GO:0005829">
    <property type="term" value="C:cytosol"/>
    <property type="evidence" value="ECO:0007669"/>
    <property type="project" value="TreeGrafter"/>
</dbReference>
<dbReference type="SMART" id="SM00855">
    <property type="entry name" value="PGAM"/>
    <property type="match status" value="1"/>
</dbReference>
<evidence type="ECO:0000313" key="5">
    <source>
        <dbReference type="Proteomes" id="UP000824116"/>
    </source>
</evidence>